<dbReference type="OrthoDB" id="5705574at2"/>
<keyword evidence="2" id="KW-0378">Hydrolase</keyword>
<dbReference type="InterPro" id="IPR052907">
    <property type="entry name" value="Beta-lactamase/esterase"/>
</dbReference>
<dbReference type="InterPro" id="IPR012338">
    <property type="entry name" value="Beta-lactam/transpept-like"/>
</dbReference>
<protein>
    <submittedName>
        <fullName evidence="2">Serine hydrolase</fullName>
    </submittedName>
</protein>
<dbReference type="Gene3D" id="3.40.710.10">
    <property type="entry name" value="DD-peptidase/beta-lactamase superfamily"/>
    <property type="match status" value="2"/>
</dbReference>
<dbReference type="EMBL" id="WFKQ01000007">
    <property type="protein sequence ID" value="MUG32780.1"/>
    <property type="molecule type" value="Genomic_DNA"/>
</dbReference>
<evidence type="ECO:0000313" key="3">
    <source>
        <dbReference type="Proteomes" id="UP000442109"/>
    </source>
</evidence>
<dbReference type="PANTHER" id="PTHR43319:SF3">
    <property type="entry name" value="BETA-LACTAMASE-RELATED DOMAIN-CONTAINING PROTEIN"/>
    <property type="match status" value="1"/>
</dbReference>
<dbReference type="RefSeq" id="WP_155587380.1">
    <property type="nucleotide sequence ID" value="NZ_WFKQ01000007.1"/>
</dbReference>
<organism evidence="2 3">
    <name type="scientific">Psychrobacter sanguinis</name>
    <dbReference type="NCBI Taxonomy" id="861445"/>
    <lineage>
        <taxon>Bacteria</taxon>
        <taxon>Pseudomonadati</taxon>
        <taxon>Pseudomonadota</taxon>
        <taxon>Gammaproteobacteria</taxon>
        <taxon>Moraxellales</taxon>
        <taxon>Moraxellaceae</taxon>
        <taxon>Psychrobacter</taxon>
    </lineage>
</organism>
<comment type="caution">
    <text evidence="2">The sequence shown here is derived from an EMBL/GenBank/DDBJ whole genome shotgun (WGS) entry which is preliminary data.</text>
</comment>
<evidence type="ECO:0000313" key="2">
    <source>
        <dbReference type="EMBL" id="MUG32780.1"/>
    </source>
</evidence>
<dbReference type="AlphaFoldDB" id="A0A844M271"/>
<evidence type="ECO:0000259" key="1">
    <source>
        <dbReference type="Pfam" id="PF00144"/>
    </source>
</evidence>
<proteinExistence type="predicted"/>
<accession>A0A844M271</accession>
<dbReference type="GO" id="GO:0016787">
    <property type="term" value="F:hydrolase activity"/>
    <property type="evidence" value="ECO:0007669"/>
    <property type="project" value="UniProtKB-KW"/>
</dbReference>
<sequence length="453" mass="50170">MDNLQNQLTQIMTQLQLEDAPVGGAVVVYHKGQLVAQASVGQATPRLSWNKDRLGLNFSTGKGVLVTLVHILVSNKILAYDQPISQYWPEFAANGKQQITLRQVLTHRSGLFNIQAITDFAPELTDWQLMLQRVEQMPPQATFNEQAESAYSALVSGWVIGGLIEKATNLSLNEALQQYLTEPLGISDSMYFGVPADKIGEVGTVASNFDDFDTVMGLVEADAINEDEADKAVKKRSAKPKLRSDSEATLAAYQSLPSYSCWQQLLGQKQSDAPLKTLQIANLYFDMSGVKMQDFKYALVPAGRSEFNYHTPESLMAKIPAANNVASADALAKMYAMLANKGIWQGKRLIDESVFDELSSVHVAGSDAIMPATHPQSMHWRLGYHRIFSRCQPAENLRYAFGHMGYNGSMAWCDTQKQLAVAYVHNYDVTMTTDIRQFALIEAILAHFSKSID</sequence>
<dbReference type="InterPro" id="IPR001466">
    <property type="entry name" value="Beta-lactam-related"/>
</dbReference>
<dbReference type="SUPFAM" id="SSF56601">
    <property type="entry name" value="beta-lactamase/transpeptidase-like"/>
    <property type="match status" value="1"/>
</dbReference>
<feature type="domain" description="Beta-lactamase-related" evidence="1">
    <location>
        <begin position="18"/>
        <end position="442"/>
    </location>
</feature>
<dbReference type="PANTHER" id="PTHR43319">
    <property type="entry name" value="BETA-LACTAMASE-RELATED"/>
    <property type="match status" value="1"/>
</dbReference>
<dbReference type="Pfam" id="PF00144">
    <property type="entry name" value="Beta-lactamase"/>
    <property type="match status" value="1"/>
</dbReference>
<keyword evidence="3" id="KW-1185">Reference proteome</keyword>
<gene>
    <name evidence="2" type="ORF">GB996_08210</name>
</gene>
<reference evidence="2 3" key="1">
    <citation type="journal article" date="2019" name="PLoS ONE">
        <title>Pup mortality in New Zealand sea lions (Phocarctos hookeri) at Enderby Island, Auckland Islands, 2013-18.</title>
        <authorList>
            <person name="Michael S.A."/>
            <person name="Hayman D.T.S."/>
            <person name="Gray R."/>
            <person name="Zhang J."/>
            <person name="Rogers L."/>
            <person name="Roe W.D."/>
        </authorList>
    </citation>
    <scope>NUCLEOTIDE SEQUENCE [LARGE SCALE GENOMIC DNA]</scope>
    <source>
        <strain evidence="2 3">SM868</strain>
    </source>
</reference>
<dbReference type="Proteomes" id="UP000442109">
    <property type="component" value="Unassembled WGS sequence"/>
</dbReference>
<name>A0A844M271_9GAMM</name>